<gene>
    <name evidence="4" type="ORF">GCM10025876_38210</name>
</gene>
<dbReference type="InterPro" id="IPR000182">
    <property type="entry name" value="GNAT_dom"/>
</dbReference>
<dbReference type="Pfam" id="PF13302">
    <property type="entry name" value="Acetyltransf_3"/>
    <property type="match status" value="1"/>
</dbReference>
<dbReference type="Proteomes" id="UP001157125">
    <property type="component" value="Unassembled WGS sequence"/>
</dbReference>
<organism evidence="4 5">
    <name type="scientific">Demequina litorisediminis</name>
    <dbReference type="NCBI Taxonomy" id="1849022"/>
    <lineage>
        <taxon>Bacteria</taxon>
        <taxon>Bacillati</taxon>
        <taxon>Actinomycetota</taxon>
        <taxon>Actinomycetes</taxon>
        <taxon>Micrococcales</taxon>
        <taxon>Demequinaceae</taxon>
        <taxon>Demequina</taxon>
    </lineage>
</organism>
<dbReference type="InterPro" id="IPR004360">
    <property type="entry name" value="Glyas_Fos-R_dOase_dom"/>
</dbReference>
<dbReference type="InterPro" id="IPR016181">
    <property type="entry name" value="Acyl_CoA_acyltransferase"/>
</dbReference>
<comment type="caution">
    <text evidence="4">The sequence shown here is derived from an EMBL/GenBank/DDBJ whole genome shotgun (WGS) entry which is preliminary data.</text>
</comment>
<dbReference type="PROSITE" id="PS51186">
    <property type="entry name" value="GNAT"/>
    <property type="match status" value="1"/>
</dbReference>
<keyword evidence="5" id="KW-1185">Reference proteome</keyword>
<evidence type="ECO:0000313" key="4">
    <source>
        <dbReference type="EMBL" id="GMA37617.1"/>
    </source>
</evidence>
<dbReference type="SUPFAM" id="SSF54593">
    <property type="entry name" value="Glyoxalase/Bleomycin resistance protein/Dihydroxybiphenyl dioxygenase"/>
    <property type="match status" value="1"/>
</dbReference>
<dbReference type="InterPro" id="IPR018146">
    <property type="entry name" value="Glyoxalase_1_CS"/>
</dbReference>
<protein>
    <recommendedName>
        <fullName evidence="6">GNAT family N-acetyltransferase</fullName>
    </recommendedName>
</protein>
<dbReference type="CDD" id="cd16359">
    <property type="entry name" value="VOC_BsCatE_like_C"/>
    <property type="match status" value="1"/>
</dbReference>
<proteinExistence type="predicted"/>
<dbReference type="Gene3D" id="3.40.630.30">
    <property type="match status" value="1"/>
</dbReference>
<dbReference type="CDD" id="cd04301">
    <property type="entry name" value="NAT_SF"/>
    <property type="match status" value="1"/>
</dbReference>
<dbReference type="PANTHER" id="PTHR43279">
    <property type="entry name" value="CATECHOL-2,3-DIOXYGENASE"/>
    <property type="match status" value="1"/>
</dbReference>
<evidence type="ECO:0000313" key="5">
    <source>
        <dbReference type="Proteomes" id="UP001157125"/>
    </source>
</evidence>
<accession>A0ABQ6II77</accession>
<dbReference type="PROSITE" id="PS00934">
    <property type="entry name" value="GLYOXALASE_I_1"/>
    <property type="match status" value="1"/>
</dbReference>
<dbReference type="InterPro" id="IPR037523">
    <property type="entry name" value="VOC_core"/>
</dbReference>
<sequence length="330" mass="35499">MHGQVEMGSMYVDPNAFLDEHLVRDTADALEGLAPATVGHIHLSVGDVDTARKFYVDALGFDQTFAMPGSALFVSAGGYHHHMAMNVWNSRGAGLRAPALGLGLVRIALPTADAVGEAGERLTFAGVALAHDGQTLAFDDPWANRIEPFCGGRTPMSPAGGAGSPRCTPLGDAVVSLEPLSPNHADEMVRVLAEPSLYVFTGDTAPSLEALRQRYVRQSRGVSPAGDEAWLNWIIRDTATRSAVGYVQATLMLREEPWAASVAWLVHPAYQGRGIATRAARLMIDHLTRHGVREFSANIADGHLASDRVAGRLGMTRTEERVDEETVWRA</sequence>
<dbReference type="InterPro" id="IPR029068">
    <property type="entry name" value="Glyas_Bleomycin-R_OHBP_Dase"/>
</dbReference>
<dbReference type="Gene3D" id="3.10.180.10">
    <property type="entry name" value="2,3-Dihydroxybiphenyl 1,2-Dioxygenase, domain 1"/>
    <property type="match status" value="1"/>
</dbReference>
<feature type="domain" description="VOC" evidence="3">
    <location>
        <begin position="37"/>
        <end position="169"/>
    </location>
</feature>
<name>A0ABQ6II77_9MICO</name>
<dbReference type="SUPFAM" id="SSF55729">
    <property type="entry name" value="Acyl-CoA N-acyltransferases (Nat)"/>
    <property type="match status" value="1"/>
</dbReference>
<evidence type="ECO:0008006" key="6">
    <source>
        <dbReference type="Google" id="ProtNLM"/>
    </source>
</evidence>
<dbReference type="Pfam" id="PF00903">
    <property type="entry name" value="Glyoxalase"/>
    <property type="match status" value="1"/>
</dbReference>
<keyword evidence="1" id="KW-0479">Metal-binding</keyword>
<feature type="domain" description="N-acetyltransferase" evidence="2">
    <location>
        <begin position="175"/>
        <end position="330"/>
    </location>
</feature>
<evidence type="ECO:0000259" key="2">
    <source>
        <dbReference type="PROSITE" id="PS51186"/>
    </source>
</evidence>
<dbReference type="PROSITE" id="PS51819">
    <property type="entry name" value="VOC"/>
    <property type="match status" value="1"/>
</dbReference>
<reference evidence="5" key="1">
    <citation type="journal article" date="2019" name="Int. J. Syst. Evol. Microbiol.">
        <title>The Global Catalogue of Microorganisms (GCM) 10K type strain sequencing project: providing services to taxonomists for standard genome sequencing and annotation.</title>
        <authorList>
            <consortium name="The Broad Institute Genomics Platform"/>
            <consortium name="The Broad Institute Genome Sequencing Center for Infectious Disease"/>
            <person name="Wu L."/>
            <person name="Ma J."/>
        </authorList>
    </citation>
    <scope>NUCLEOTIDE SEQUENCE [LARGE SCALE GENOMIC DNA]</scope>
    <source>
        <strain evidence="5">NBRC 112299</strain>
    </source>
</reference>
<evidence type="ECO:0000256" key="1">
    <source>
        <dbReference type="ARBA" id="ARBA00022723"/>
    </source>
</evidence>
<dbReference type="PANTHER" id="PTHR43279:SF1">
    <property type="entry name" value="CATECHOL-2,3-DIOXYGENASE"/>
    <property type="match status" value="1"/>
</dbReference>
<evidence type="ECO:0000259" key="3">
    <source>
        <dbReference type="PROSITE" id="PS51819"/>
    </source>
</evidence>
<dbReference type="EMBL" id="BSUN01000001">
    <property type="protein sequence ID" value="GMA37617.1"/>
    <property type="molecule type" value="Genomic_DNA"/>
</dbReference>